<keyword evidence="3" id="KW-0805">Transcription regulation</keyword>
<dbReference type="PANTHER" id="PTHR46164">
    <property type="entry name" value="ATF6, ISOFORM C"/>
    <property type="match status" value="1"/>
</dbReference>
<dbReference type="Proteomes" id="UP000075884">
    <property type="component" value="Unassembled WGS sequence"/>
</dbReference>
<evidence type="ECO:0000256" key="5">
    <source>
        <dbReference type="ARBA" id="ARBA00023163"/>
    </source>
</evidence>
<dbReference type="VEuPathDB" id="VectorBase:ADIR011379"/>
<dbReference type="InterPro" id="IPR004827">
    <property type="entry name" value="bZIP"/>
</dbReference>
<evidence type="ECO:0000313" key="10">
    <source>
        <dbReference type="EnsemblMetazoa" id="ADIR011379-PA"/>
    </source>
</evidence>
<feature type="compositionally biased region" description="Polar residues" evidence="8">
    <location>
        <begin position="727"/>
        <end position="738"/>
    </location>
</feature>
<feature type="compositionally biased region" description="Basic and acidic residues" evidence="8">
    <location>
        <begin position="690"/>
        <end position="700"/>
    </location>
</feature>
<feature type="domain" description="BZIP" evidence="9">
    <location>
        <begin position="288"/>
        <end position="342"/>
    </location>
</feature>
<feature type="compositionally biased region" description="Basic and acidic residues" evidence="8">
    <location>
        <begin position="743"/>
        <end position="752"/>
    </location>
</feature>
<evidence type="ECO:0000259" key="9">
    <source>
        <dbReference type="PROSITE" id="PS50217"/>
    </source>
</evidence>
<dbReference type="AlphaFoldDB" id="A0A182NUN1"/>
<feature type="region of interest" description="Disordered" evidence="8">
    <location>
        <begin position="666"/>
        <end position="752"/>
    </location>
</feature>
<proteinExistence type="inferred from homology"/>
<dbReference type="STRING" id="7168.A0A182NUN1"/>
<evidence type="ECO:0000256" key="3">
    <source>
        <dbReference type="ARBA" id="ARBA00023015"/>
    </source>
</evidence>
<dbReference type="Gene3D" id="1.20.5.170">
    <property type="match status" value="1"/>
</dbReference>
<feature type="compositionally biased region" description="Low complexity" evidence="8">
    <location>
        <begin position="79"/>
        <end position="99"/>
    </location>
</feature>
<dbReference type="CDD" id="cd14700">
    <property type="entry name" value="bZIP_ATF6"/>
    <property type="match status" value="1"/>
</dbReference>
<dbReference type="PANTHER" id="PTHR46164:SF3">
    <property type="entry name" value="ATF6, ISOFORM C"/>
    <property type="match status" value="1"/>
</dbReference>
<evidence type="ECO:0000256" key="6">
    <source>
        <dbReference type="ARBA" id="ARBA00023242"/>
    </source>
</evidence>
<dbReference type="GO" id="GO:0000978">
    <property type="term" value="F:RNA polymerase II cis-regulatory region sequence-specific DNA binding"/>
    <property type="evidence" value="ECO:0007669"/>
    <property type="project" value="TreeGrafter"/>
</dbReference>
<reference evidence="10" key="2">
    <citation type="submission" date="2020-05" db="UniProtKB">
        <authorList>
            <consortium name="EnsemblMetazoa"/>
        </authorList>
    </citation>
    <scope>IDENTIFICATION</scope>
    <source>
        <strain evidence="10">WRAIR2</strain>
    </source>
</reference>
<dbReference type="GO" id="GO:0000981">
    <property type="term" value="F:DNA-binding transcription factor activity, RNA polymerase II-specific"/>
    <property type="evidence" value="ECO:0007669"/>
    <property type="project" value="TreeGrafter"/>
</dbReference>
<keyword evidence="4" id="KW-0238">DNA-binding</keyword>
<dbReference type="InterPro" id="IPR051882">
    <property type="entry name" value="ATF_bZIP_TF"/>
</dbReference>
<dbReference type="InterPro" id="IPR046347">
    <property type="entry name" value="bZIP_sf"/>
</dbReference>
<name>A0A182NUN1_9DIPT</name>
<feature type="region of interest" description="Disordered" evidence="8">
    <location>
        <begin position="531"/>
        <end position="560"/>
    </location>
</feature>
<comment type="subcellular location">
    <subcellularLocation>
        <location evidence="1">Membrane</location>
        <topology evidence="1">Single-pass membrane protein</topology>
    </subcellularLocation>
</comment>
<keyword evidence="6" id="KW-0539">Nucleus</keyword>
<accession>A0A182NUN1</accession>
<dbReference type="SMART" id="SM00338">
    <property type="entry name" value="BRLZ"/>
    <property type="match status" value="1"/>
</dbReference>
<organism evidence="10 11">
    <name type="scientific">Anopheles dirus</name>
    <dbReference type="NCBI Taxonomy" id="7168"/>
    <lineage>
        <taxon>Eukaryota</taxon>
        <taxon>Metazoa</taxon>
        <taxon>Ecdysozoa</taxon>
        <taxon>Arthropoda</taxon>
        <taxon>Hexapoda</taxon>
        <taxon>Insecta</taxon>
        <taxon>Pterygota</taxon>
        <taxon>Neoptera</taxon>
        <taxon>Endopterygota</taxon>
        <taxon>Diptera</taxon>
        <taxon>Nematocera</taxon>
        <taxon>Culicoidea</taxon>
        <taxon>Culicidae</taxon>
        <taxon>Anophelinae</taxon>
        <taxon>Anopheles</taxon>
    </lineage>
</organism>
<evidence type="ECO:0000256" key="8">
    <source>
        <dbReference type="SAM" id="MobiDB-lite"/>
    </source>
</evidence>
<dbReference type="PROSITE" id="PS50217">
    <property type="entry name" value="BZIP"/>
    <property type="match status" value="1"/>
</dbReference>
<evidence type="ECO:0000256" key="7">
    <source>
        <dbReference type="SAM" id="Coils"/>
    </source>
</evidence>
<keyword evidence="5" id="KW-0804">Transcription</keyword>
<dbReference type="Pfam" id="PF00170">
    <property type="entry name" value="bZIP_1"/>
    <property type="match status" value="1"/>
</dbReference>
<dbReference type="GO" id="GO:0005634">
    <property type="term" value="C:nucleus"/>
    <property type="evidence" value="ECO:0007669"/>
    <property type="project" value="TreeGrafter"/>
</dbReference>
<reference evidence="11" key="1">
    <citation type="submission" date="2013-03" db="EMBL/GenBank/DDBJ databases">
        <title>The Genome Sequence of Anopheles dirus WRAIR2.</title>
        <authorList>
            <consortium name="The Broad Institute Genomics Platform"/>
            <person name="Neafsey D.E."/>
            <person name="Walton C."/>
            <person name="Walker B."/>
            <person name="Young S.K."/>
            <person name="Zeng Q."/>
            <person name="Gargeya S."/>
            <person name="Fitzgerald M."/>
            <person name="Haas B."/>
            <person name="Abouelleil A."/>
            <person name="Allen A.W."/>
            <person name="Alvarado L."/>
            <person name="Arachchi H.M."/>
            <person name="Berlin A.M."/>
            <person name="Chapman S.B."/>
            <person name="Gainer-Dewar J."/>
            <person name="Goldberg J."/>
            <person name="Griggs A."/>
            <person name="Gujja S."/>
            <person name="Hansen M."/>
            <person name="Howarth C."/>
            <person name="Imamovic A."/>
            <person name="Ireland A."/>
            <person name="Larimer J."/>
            <person name="McCowan C."/>
            <person name="Murphy C."/>
            <person name="Pearson M."/>
            <person name="Poon T.W."/>
            <person name="Priest M."/>
            <person name="Roberts A."/>
            <person name="Saif S."/>
            <person name="Shea T."/>
            <person name="Sisk P."/>
            <person name="Sykes S."/>
            <person name="Wortman J."/>
            <person name="Nusbaum C."/>
            <person name="Birren B."/>
        </authorList>
    </citation>
    <scope>NUCLEOTIDE SEQUENCE [LARGE SCALE GENOMIC DNA]</scope>
    <source>
        <strain evidence="11">WRAIR2</strain>
    </source>
</reference>
<feature type="coiled-coil region" evidence="7">
    <location>
        <begin position="306"/>
        <end position="340"/>
    </location>
</feature>
<feature type="compositionally biased region" description="Low complexity" evidence="8">
    <location>
        <begin position="701"/>
        <end position="718"/>
    </location>
</feature>
<evidence type="ECO:0000256" key="1">
    <source>
        <dbReference type="ARBA" id="ARBA00004167"/>
    </source>
</evidence>
<dbReference type="EnsemblMetazoa" id="ADIR011379-RA">
    <property type="protein sequence ID" value="ADIR011379-PA"/>
    <property type="gene ID" value="ADIR011379"/>
</dbReference>
<dbReference type="GO" id="GO:0016020">
    <property type="term" value="C:membrane"/>
    <property type="evidence" value="ECO:0007669"/>
    <property type="project" value="UniProtKB-SubCell"/>
</dbReference>
<keyword evidence="11" id="KW-1185">Reference proteome</keyword>
<protein>
    <recommendedName>
        <fullName evidence="9">BZIP domain-containing protein</fullName>
    </recommendedName>
</protein>
<keyword evidence="7" id="KW-0175">Coiled coil</keyword>
<evidence type="ECO:0000313" key="11">
    <source>
        <dbReference type="Proteomes" id="UP000075884"/>
    </source>
</evidence>
<comment type="similarity">
    <text evidence="2">Belongs to the bZIP family. ATF subfamily.</text>
</comment>
<sequence length="773" mass="86164">MEGAFAGRDDFDLSLEDEYLSPAMFDSVQLCSEFGEFVPNDLLPQPQQTTWNTVNEFALDPQSSGNYGEIINPDDFLNDVPCDSSLSPSSRDTPSPSDSQKSFESVPSSGGFDGCHVVPMHLDSPPISPQTPTNPMDVSTSGVKPFGQLRRVKIVPKKSIPSSTVGKTITKKTIVLSAKDYHALIANMQAQPSNNTIIVKATPTNMPPVNVATVQRMHTIAPAHTPTPDKSVVLPKPTACIPDKRTEPVCEVKSPVAIKEEPPVNTLTVPMMLATGTALTEQTIDERLLKKHQRMIKNRQSAFESRQKKKEYVTSLEERLEQLSKENQRLRRENSNLLERLKVRCTCAANSLLVGQSSLKPVSPTARKNTAIVLAMVFMVSLNFYPIGNLLTNTDHVELDRMSNDVMEYHSRGLLWTNNSTDASVGRERSNAYRLNLTALDELTKQETVEAFPVTSECPFYVNQTENIRLASELRRWIGENGYKNLTDGSGQADVSIDTFDKMFRLKDTLDSMYRHMKDISMQMKTYERRQKLASGNGKKLSRNHRHGPATQRPSSPNEVVTFRKRTPSQHELDLYYPRVHVKYAEFFEEIGRRDDTFYLVSFSAEHLLLPALAYNKTNRPRMSLMLPTVTPGTPTGANGTDKITLMQIDCEVMNTSMIQIREKTIPGDLRPTAGHGSEPTKGAGGGQRSEQKGNADYESRNATANRTTSARGTRGTGPLPAGNRLARTNFSSTTHPATDTAEDLHQKRDSVPTRPFFVERMNEHLKSEHHVN</sequence>
<evidence type="ECO:0000256" key="2">
    <source>
        <dbReference type="ARBA" id="ARBA00009050"/>
    </source>
</evidence>
<dbReference type="GO" id="GO:0030968">
    <property type="term" value="P:endoplasmic reticulum unfolded protein response"/>
    <property type="evidence" value="ECO:0007669"/>
    <property type="project" value="TreeGrafter"/>
</dbReference>
<feature type="compositionally biased region" description="Polar residues" evidence="8">
    <location>
        <begin position="130"/>
        <end position="142"/>
    </location>
</feature>
<feature type="region of interest" description="Disordered" evidence="8">
    <location>
        <begin position="78"/>
        <end position="143"/>
    </location>
</feature>
<dbReference type="SUPFAM" id="SSF57959">
    <property type="entry name" value="Leucine zipper domain"/>
    <property type="match status" value="1"/>
</dbReference>
<evidence type="ECO:0000256" key="4">
    <source>
        <dbReference type="ARBA" id="ARBA00023125"/>
    </source>
</evidence>
<dbReference type="PROSITE" id="PS00036">
    <property type="entry name" value="BZIP_BASIC"/>
    <property type="match status" value="1"/>
</dbReference>